<evidence type="ECO:0000256" key="7">
    <source>
        <dbReference type="ARBA" id="ARBA00023027"/>
    </source>
</evidence>
<proteinExistence type="inferred from homology"/>
<accession>A0A1I5YW44</accession>
<dbReference type="RefSeq" id="WP_061805164.1">
    <property type="nucleotide sequence ID" value="NZ_FOXX01000003.1"/>
</dbReference>
<evidence type="ECO:0000313" key="14">
    <source>
        <dbReference type="EMBL" id="SFQ48491.1"/>
    </source>
</evidence>
<dbReference type="InterPro" id="IPR016156">
    <property type="entry name" value="FAD/NAD-linked_Rdtase_dimer_sf"/>
</dbReference>
<sequence length="459" mass="49514">MSTLVVIGGGPAGYVAAIKASSLGKKVILIEEKDLGGTCLNEGCMPTKSLLESALTYEKVKKAGRFGIEVPNEAAVNWSGVQAYKHRVVHQLVQGIKYLMKKNKINVINGRASFINHNRVRVQKEDSVDEIEGTEFIIATGSVPVPLPFAPFDGDWIIHSGQAMSLSTLPSSLIIVGGGVIGCEFASIYSRLGTKVTIIEGSPNLLPHEDEDISALLHEKLAEDGVEIYTNARLESVEKKSKKVNFITSEGRCEERQGNYVLVSVGRKPKTSDLGLERAGVKFTDEGVTVNEHMQTSVPNIYACGDIIGGIQLAHVAFHEGAVAALHACEEKAKVNYRAVPRCVYTFPEVASVGFTEREAREVYDRVKVGEFSFGGNGKALITGEPFGKVKVMIEEEFNEIIGLSIVGPKATELIGQGTVMIHSELTIDIMKDFIAAHPTLSEAIHEALLNTTGSAVHA</sequence>
<dbReference type="PRINTS" id="PR00368">
    <property type="entry name" value="FADPNR"/>
</dbReference>
<dbReference type="GeneID" id="93710314"/>
<dbReference type="Pfam" id="PF07992">
    <property type="entry name" value="Pyr_redox_2"/>
    <property type="match status" value="1"/>
</dbReference>
<dbReference type="SUPFAM" id="SSF55424">
    <property type="entry name" value="FAD/NAD-linked reductases, dimerisation (C-terminal) domain"/>
    <property type="match status" value="1"/>
</dbReference>
<evidence type="ECO:0000256" key="6">
    <source>
        <dbReference type="ARBA" id="ARBA00023002"/>
    </source>
</evidence>
<evidence type="ECO:0000313" key="15">
    <source>
        <dbReference type="Proteomes" id="UP000182762"/>
    </source>
</evidence>
<keyword evidence="8" id="KW-1015">Disulfide bond</keyword>
<evidence type="ECO:0000256" key="3">
    <source>
        <dbReference type="ARBA" id="ARBA00016961"/>
    </source>
</evidence>
<feature type="domain" description="FAD/NAD(P)-binding" evidence="13">
    <location>
        <begin position="4"/>
        <end position="321"/>
    </location>
</feature>
<evidence type="ECO:0000256" key="10">
    <source>
        <dbReference type="ARBA" id="ARBA00049187"/>
    </source>
</evidence>
<protein>
    <recommendedName>
        <fullName evidence="3 11">Dihydrolipoyl dehydrogenase</fullName>
        <ecNumber evidence="2 11">1.8.1.4</ecNumber>
    </recommendedName>
</protein>
<evidence type="ECO:0000256" key="11">
    <source>
        <dbReference type="RuleBase" id="RU003692"/>
    </source>
</evidence>
<dbReference type="InterPro" id="IPR036188">
    <property type="entry name" value="FAD/NAD-bd_sf"/>
</dbReference>
<evidence type="ECO:0000256" key="5">
    <source>
        <dbReference type="ARBA" id="ARBA00022827"/>
    </source>
</evidence>
<gene>
    <name evidence="14" type="ORF">SAMN02745910_01615</name>
</gene>
<reference evidence="14 15" key="1">
    <citation type="submission" date="2016-10" db="EMBL/GenBank/DDBJ databases">
        <authorList>
            <person name="Varghese N."/>
            <person name="Submissions S."/>
        </authorList>
    </citation>
    <scope>NUCLEOTIDE SEQUENCE [LARGE SCALE GENOMIC DNA]</scope>
    <source>
        <strain evidence="14 15">DSM 13796</strain>
    </source>
</reference>
<dbReference type="PRINTS" id="PR00411">
    <property type="entry name" value="PNDRDTASEI"/>
</dbReference>
<evidence type="ECO:0000256" key="9">
    <source>
        <dbReference type="ARBA" id="ARBA00023284"/>
    </source>
</evidence>
<dbReference type="PANTHER" id="PTHR22912">
    <property type="entry name" value="DISULFIDE OXIDOREDUCTASE"/>
    <property type="match status" value="1"/>
</dbReference>
<dbReference type="PANTHER" id="PTHR22912:SF219">
    <property type="entry name" value="DIHYDROLIPOYL DEHYDROGENASE"/>
    <property type="match status" value="1"/>
</dbReference>
<dbReference type="PROSITE" id="PS00076">
    <property type="entry name" value="PYRIDINE_REDOX_1"/>
    <property type="match status" value="1"/>
</dbReference>
<evidence type="ECO:0000256" key="8">
    <source>
        <dbReference type="ARBA" id="ARBA00023157"/>
    </source>
</evidence>
<comment type="catalytic activity">
    <reaction evidence="10 11">
        <text>N(6)-[(R)-dihydrolipoyl]-L-lysyl-[protein] + NAD(+) = N(6)-[(R)-lipoyl]-L-lysyl-[protein] + NADH + H(+)</text>
        <dbReference type="Rhea" id="RHEA:15045"/>
        <dbReference type="Rhea" id="RHEA-COMP:10474"/>
        <dbReference type="Rhea" id="RHEA-COMP:10475"/>
        <dbReference type="ChEBI" id="CHEBI:15378"/>
        <dbReference type="ChEBI" id="CHEBI:57540"/>
        <dbReference type="ChEBI" id="CHEBI:57945"/>
        <dbReference type="ChEBI" id="CHEBI:83099"/>
        <dbReference type="ChEBI" id="CHEBI:83100"/>
        <dbReference type="EC" id="1.8.1.4"/>
    </reaction>
</comment>
<dbReference type="NCBIfam" id="TIGR01350">
    <property type="entry name" value="lipoamide_DH"/>
    <property type="match status" value="1"/>
</dbReference>
<dbReference type="InterPro" id="IPR006258">
    <property type="entry name" value="Lipoamide_DH"/>
</dbReference>
<dbReference type="Proteomes" id="UP000182762">
    <property type="component" value="Unassembled WGS sequence"/>
</dbReference>
<dbReference type="Gene3D" id="3.30.390.30">
    <property type="match status" value="1"/>
</dbReference>
<feature type="domain" description="Pyridine nucleotide-disulphide oxidoreductase dimerisation" evidence="12">
    <location>
        <begin position="340"/>
        <end position="448"/>
    </location>
</feature>
<dbReference type="PIRSF" id="PIRSF000350">
    <property type="entry name" value="Mercury_reductase_MerA"/>
    <property type="match status" value="1"/>
</dbReference>
<keyword evidence="9 11" id="KW-0676">Redox-active center</keyword>
<organism evidence="14 15">
    <name type="scientific">Priestia endophytica DSM 13796</name>
    <dbReference type="NCBI Taxonomy" id="1121089"/>
    <lineage>
        <taxon>Bacteria</taxon>
        <taxon>Bacillati</taxon>
        <taxon>Bacillota</taxon>
        <taxon>Bacilli</taxon>
        <taxon>Bacillales</taxon>
        <taxon>Bacillaceae</taxon>
        <taxon>Priestia</taxon>
    </lineage>
</organism>
<evidence type="ECO:0000256" key="4">
    <source>
        <dbReference type="ARBA" id="ARBA00022630"/>
    </source>
</evidence>
<evidence type="ECO:0000256" key="1">
    <source>
        <dbReference type="ARBA" id="ARBA00007532"/>
    </source>
</evidence>
<dbReference type="InterPro" id="IPR050151">
    <property type="entry name" value="Class-I_Pyr_Nuc-Dis_Oxidored"/>
</dbReference>
<keyword evidence="5 11" id="KW-0274">FAD</keyword>
<evidence type="ECO:0000259" key="12">
    <source>
        <dbReference type="Pfam" id="PF02852"/>
    </source>
</evidence>
<dbReference type="InterPro" id="IPR001100">
    <property type="entry name" value="Pyr_nuc-diS_OxRdtase"/>
</dbReference>
<dbReference type="InterPro" id="IPR023753">
    <property type="entry name" value="FAD/NAD-binding_dom"/>
</dbReference>
<dbReference type="EC" id="1.8.1.4" evidence="2 11"/>
<comment type="cofactor">
    <cofactor evidence="11">
        <name>FAD</name>
        <dbReference type="ChEBI" id="CHEBI:57692"/>
    </cofactor>
    <text evidence="11">Binds 1 FAD per subunit.</text>
</comment>
<dbReference type="Pfam" id="PF02852">
    <property type="entry name" value="Pyr_redox_dim"/>
    <property type="match status" value="1"/>
</dbReference>
<keyword evidence="6 11" id="KW-0560">Oxidoreductase</keyword>
<keyword evidence="4 11" id="KW-0285">Flavoprotein</keyword>
<dbReference type="EMBL" id="FOXX01000003">
    <property type="protein sequence ID" value="SFQ48491.1"/>
    <property type="molecule type" value="Genomic_DNA"/>
</dbReference>
<comment type="miscellaneous">
    <text evidence="11">The active site is a redox-active disulfide bond.</text>
</comment>
<dbReference type="Gene3D" id="3.50.50.60">
    <property type="entry name" value="FAD/NAD(P)-binding domain"/>
    <property type="match status" value="2"/>
</dbReference>
<name>A0A1I5YW44_9BACI</name>
<comment type="caution">
    <text evidence="14">The sequence shown here is derived from an EMBL/GenBank/DDBJ whole genome shotgun (WGS) entry which is preliminary data.</text>
</comment>
<evidence type="ECO:0000259" key="13">
    <source>
        <dbReference type="Pfam" id="PF07992"/>
    </source>
</evidence>
<keyword evidence="7 11" id="KW-0520">NAD</keyword>
<evidence type="ECO:0000256" key="2">
    <source>
        <dbReference type="ARBA" id="ARBA00012608"/>
    </source>
</evidence>
<keyword evidence="15" id="KW-1185">Reference proteome</keyword>
<dbReference type="SUPFAM" id="SSF51905">
    <property type="entry name" value="FAD/NAD(P)-binding domain"/>
    <property type="match status" value="1"/>
</dbReference>
<dbReference type="InterPro" id="IPR004099">
    <property type="entry name" value="Pyr_nucl-diS_OxRdtase_dimer"/>
</dbReference>
<dbReference type="InterPro" id="IPR012999">
    <property type="entry name" value="Pyr_OxRdtase_I_AS"/>
</dbReference>
<comment type="similarity">
    <text evidence="1 11">Belongs to the class-I pyridine nucleotide-disulfide oxidoreductase family.</text>
</comment>